<accession>A0AAD5TRV1</accession>
<sequence length="548" mass="60035">MTDPATTATTPRRRRLQTSLTVSSSPLTGRGAHALSDEDSDQDTQAILHHPTNKENAADTADLEDAVAAAPNTPGRVLYTFQQKRRKGFSNLVREGRAAMEGDVSPTPKRARRGLAEDAGSETPSRKGKNKETPMRIRRERKRKAEKQLASVADNADSSEEDEDESDEDSGTEAMAGAAADLKAVADPESDNEEADPQQDDDDEFNSHDRPQSSYASYFATLHSSLSATSNNTLSKLPALTAASLKHHLAQAPQKHAAQREFLEMLHESQFLQWEFESRHGFNLLFYGYGSKRRLLDRFARHLNTRGATILVVNGFSPSLTIRGILKRVSEGVLGHTGPVGSVHDHLALVLSGLKNPITLLVHNIDAQALRAPIAQLVLSSLAAHRHVTLIASIDHINAPLLWDNVLAARYSWVWHDVATFAPYAAETALDRTAFVGNVGADGPAVAGGVVHVLRALNVNARKIFAILAEHQIRQGGRTGELGLDYAVWYRLAREGFYVANEMTFRTQLTEFRDHCIVKSRKGTDGEDVMYVPIDNAVLEGILETLEA</sequence>
<dbReference type="GO" id="GO:0003688">
    <property type="term" value="F:DNA replication origin binding"/>
    <property type="evidence" value="ECO:0007669"/>
    <property type="project" value="UniProtKB-UniRule"/>
</dbReference>
<feature type="compositionally biased region" description="Low complexity" evidence="6">
    <location>
        <begin position="1"/>
        <end position="10"/>
    </location>
</feature>
<dbReference type="GO" id="GO:0006260">
    <property type="term" value="P:DNA replication"/>
    <property type="evidence" value="ECO:0007669"/>
    <property type="project" value="UniProtKB-UniRule"/>
</dbReference>
<feature type="region of interest" description="Disordered" evidence="6">
    <location>
        <begin position="1"/>
        <end position="58"/>
    </location>
</feature>
<feature type="compositionally biased region" description="Low complexity" evidence="6">
    <location>
        <begin position="174"/>
        <end position="185"/>
    </location>
</feature>
<feature type="domain" description="Origin recognition complex subunit 2 RecA-like" evidence="7">
    <location>
        <begin position="260"/>
        <end position="418"/>
    </location>
</feature>
<dbReference type="GO" id="GO:0005664">
    <property type="term" value="C:nuclear origin of replication recognition complex"/>
    <property type="evidence" value="ECO:0007669"/>
    <property type="project" value="UniProtKB-UniRule"/>
</dbReference>
<protein>
    <recommendedName>
        <fullName evidence="5">Origin recognition complex subunit 2</fullName>
    </recommendedName>
</protein>
<keyword evidence="10" id="KW-1185">Reference proteome</keyword>
<name>A0AAD5TRV1_9FUNG</name>
<gene>
    <name evidence="9" type="primary">ORC2</name>
    <name evidence="9" type="ORF">HDU87_006751</name>
</gene>
<feature type="domain" description="Origin recognition complex subunit 2 winged-helix" evidence="8">
    <location>
        <begin position="479"/>
        <end position="536"/>
    </location>
</feature>
<feature type="region of interest" description="Disordered" evidence="6">
    <location>
        <begin position="85"/>
        <end position="211"/>
    </location>
</feature>
<dbReference type="PANTHER" id="PTHR14052">
    <property type="entry name" value="ORIGIN RECOGNITION COMPLEX SUBUNIT 2"/>
    <property type="match status" value="1"/>
</dbReference>
<evidence type="ECO:0000313" key="10">
    <source>
        <dbReference type="Proteomes" id="UP001212152"/>
    </source>
</evidence>
<feature type="compositionally biased region" description="Acidic residues" evidence="6">
    <location>
        <begin position="188"/>
        <end position="204"/>
    </location>
</feature>
<comment type="subunit">
    <text evidence="5">Component of the origin recognition complex (ORC).</text>
</comment>
<evidence type="ECO:0000259" key="8">
    <source>
        <dbReference type="Pfam" id="PF24882"/>
    </source>
</evidence>
<comment type="subcellular location">
    <subcellularLocation>
        <location evidence="1 5">Nucleus</location>
    </subcellularLocation>
</comment>
<dbReference type="InterPro" id="IPR007220">
    <property type="entry name" value="ORC2"/>
</dbReference>
<feature type="compositionally biased region" description="Polar residues" evidence="6">
    <location>
        <begin position="17"/>
        <end position="27"/>
    </location>
</feature>
<evidence type="ECO:0000256" key="3">
    <source>
        <dbReference type="ARBA" id="ARBA00022705"/>
    </source>
</evidence>
<dbReference type="AlphaFoldDB" id="A0AAD5TRV1"/>
<evidence type="ECO:0000259" key="7">
    <source>
        <dbReference type="Pfam" id="PF04084"/>
    </source>
</evidence>
<comment type="caution">
    <text evidence="9">The sequence shown here is derived from an EMBL/GenBank/DDBJ whole genome shotgun (WGS) entry which is preliminary data.</text>
</comment>
<evidence type="ECO:0000256" key="6">
    <source>
        <dbReference type="SAM" id="MobiDB-lite"/>
    </source>
</evidence>
<dbReference type="InterPro" id="IPR056773">
    <property type="entry name" value="WHD_ORC2"/>
</dbReference>
<comment type="similarity">
    <text evidence="2 5">Belongs to the ORC2 family.</text>
</comment>
<evidence type="ECO:0000256" key="4">
    <source>
        <dbReference type="ARBA" id="ARBA00023242"/>
    </source>
</evidence>
<evidence type="ECO:0000256" key="2">
    <source>
        <dbReference type="ARBA" id="ARBA00007421"/>
    </source>
</evidence>
<dbReference type="PANTHER" id="PTHR14052:SF0">
    <property type="entry name" value="ORIGIN RECOGNITION COMPLEX SUBUNIT 2"/>
    <property type="match status" value="1"/>
</dbReference>
<evidence type="ECO:0000256" key="1">
    <source>
        <dbReference type="ARBA" id="ARBA00004123"/>
    </source>
</evidence>
<proteinExistence type="inferred from homology"/>
<reference evidence="9" key="1">
    <citation type="submission" date="2020-05" db="EMBL/GenBank/DDBJ databases">
        <title>Phylogenomic resolution of chytrid fungi.</title>
        <authorList>
            <person name="Stajich J.E."/>
            <person name="Amses K."/>
            <person name="Simmons R."/>
            <person name="Seto K."/>
            <person name="Myers J."/>
            <person name="Bonds A."/>
            <person name="Quandt C.A."/>
            <person name="Barry K."/>
            <person name="Liu P."/>
            <person name="Grigoriev I."/>
            <person name="Longcore J.E."/>
            <person name="James T.Y."/>
        </authorList>
    </citation>
    <scope>NUCLEOTIDE SEQUENCE</scope>
    <source>
        <strain evidence="9">JEL0379</strain>
    </source>
</reference>
<keyword evidence="4 5" id="KW-0539">Nucleus</keyword>
<evidence type="ECO:0000313" key="9">
    <source>
        <dbReference type="EMBL" id="KAJ3183432.1"/>
    </source>
</evidence>
<keyword evidence="3 5" id="KW-0235">DNA replication</keyword>
<organism evidence="9 10">
    <name type="scientific">Geranomyces variabilis</name>
    <dbReference type="NCBI Taxonomy" id="109894"/>
    <lineage>
        <taxon>Eukaryota</taxon>
        <taxon>Fungi</taxon>
        <taxon>Fungi incertae sedis</taxon>
        <taxon>Chytridiomycota</taxon>
        <taxon>Chytridiomycota incertae sedis</taxon>
        <taxon>Chytridiomycetes</taxon>
        <taxon>Spizellomycetales</taxon>
        <taxon>Powellomycetaceae</taxon>
        <taxon>Geranomyces</taxon>
    </lineage>
</organism>
<comment type="function">
    <text evidence="5">Component of the origin recognition complex (ORC) that binds origins of replication. DNA-binding is ATP-dependent. ORC is required to assemble the pre-replication complex necessary to initiate DNA replication.</text>
</comment>
<dbReference type="Pfam" id="PF04084">
    <property type="entry name" value="RecA-like_ORC2"/>
    <property type="match status" value="1"/>
</dbReference>
<dbReference type="EMBL" id="JADGJQ010000006">
    <property type="protein sequence ID" value="KAJ3183432.1"/>
    <property type="molecule type" value="Genomic_DNA"/>
</dbReference>
<dbReference type="Proteomes" id="UP001212152">
    <property type="component" value="Unassembled WGS sequence"/>
</dbReference>
<dbReference type="Pfam" id="PF24882">
    <property type="entry name" value="WHD_ORC2"/>
    <property type="match status" value="1"/>
</dbReference>
<feature type="compositionally biased region" description="Acidic residues" evidence="6">
    <location>
        <begin position="157"/>
        <end position="171"/>
    </location>
</feature>
<dbReference type="InterPro" id="IPR056772">
    <property type="entry name" value="RecA-like_ORC2"/>
</dbReference>
<evidence type="ECO:0000256" key="5">
    <source>
        <dbReference type="RuleBase" id="RU368084"/>
    </source>
</evidence>